<reference evidence="2 3" key="1">
    <citation type="submission" date="2017-09" db="EMBL/GenBank/DDBJ databases">
        <title>Depth-based differentiation of microbial function through sediment-hosted aquifers and enrichment of novel symbionts in the deep terrestrial subsurface.</title>
        <authorList>
            <person name="Probst A.J."/>
            <person name="Ladd B."/>
            <person name="Jarett J.K."/>
            <person name="Geller-Mcgrath D.E."/>
            <person name="Sieber C.M."/>
            <person name="Emerson J.B."/>
            <person name="Anantharaman K."/>
            <person name="Thomas B.C."/>
            <person name="Malmstrom R."/>
            <person name="Stieglmeier M."/>
            <person name="Klingl A."/>
            <person name="Woyke T."/>
            <person name="Ryan C.M."/>
            <person name="Banfield J.F."/>
        </authorList>
    </citation>
    <scope>NUCLEOTIDE SEQUENCE [LARGE SCALE GENOMIC DNA]</scope>
    <source>
        <strain evidence="2">CG23_combo_of_CG06-09_8_20_14_all_42_19</strain>
    </source>
</reference>
<dbReference type="Proteomes" id="UP000230007">
    <property type="component" value="Unassembled WGS sequence"/>
</dbReference>
<evidence type="ECO:0000256" key="1">
    <source>
        <dbReference type="SAM" id="Phobius"/>
    </source>
</evidence>
<dbReference type="EMBL" id="PCSK01000001">
    <property type="protein sequence ID" value="PIP46673.1"/>
    <property type="molecule type" value="Genomic_DNA"/>
</dbReference>
<proteinExistence type="predicted"/>
<sequence length="181" mass="20516">MAQYTRSVNDQFLRNNLTVGWPWRMLIFTVVIFLIALLSYLGLAFGYKPYLQSSIAEVESELNSLSLQVESESQKKFIQFYSQVANLKTILNKHVAASKLFPLLEAQTHQKVVYSSVNVLVQEKTLKIEGLAESYEVLAAQLALYGQAPWVEKVILDNSSLADKKIKFSARIIIKNETINL</sequence>
<organism evidence="2 3">
    <name type="scientific">Candidatus Colwellbacteria bacterium CG23_combo_of_CG06-09_8_20_14_all_42_19</name>
    <dbReference type="NCBI Taxonomy" id="1974541"/>
    <lineage>
        <taxon>Bacteria</taxon>
        <taxon>Candidatus Colwelliibacteriota</taxon>
    </lineage>
</organism>
<name>A0A2H0AMR8_9BACT</name>
<dbReference type="AlphaFoldDB" id="A0A2H0AMR8"/>
<accession>A0A2H0AMR8</accession>
<evidence type="ECO:0000313" key="3">
    <source>
        <dbReference type="Proteomes" id="UP000230007"/>
    </source>
</evidence>
<protein>
    <submittedName>
        <fullName evidence="2">Uncharacterized protein</fullName>
    </submittedName>
</protein>
<dbReference type="Pfam" id="PF05137">
    <property type="entry name" value="PilN"/>
    <property type="match status" value="1"/>
</dbReference>
<gene>
    <name evidence="2" type="ORF">COX15_00010</name>
</gene>
<keyword evidence="1" id="KW-0472">Membrane</keyword>
<comment type="caution">
    <text evidence="2">The sequence shown here is derived from an EMBL/GenBank/DDBJ whole genome shotgun (WGS) entry which is preliminary data.</text>
</comment>
<feature type="transmembrane region" description="Helical" evidence="1">
    <location>
        <begin position="23"/>
        <end position="45"/>
    </location>
</feature>
<dbReference type="InterPro" id="IPR007813">
    <property type="entry name" value="PilN"/>
</dbReference>
<keyword evidence="1" id="KW-0812">Transmembrane</keyword>
<keyword evidence="1" id="KW-1133">Transmembrane helix</keyword>
<evidence type="ECO:0000313" key="2">
    <source>
        <dbReference type="EMBL" id="PIP46673.1"/>
    </source>
</evidence>